<proteinExistence type="predicted"/>
<accession>A0ABS2RA80</accession>
<dbReference type="InterPro" id="IPR013022">
    <property type="entry name" value="Xyl_isomerase-like_TIM-brl"/>
</dbReference>
<feature type="domain" description="Xylose isomerase-like TIM barrel" evidence="1">
    <location>
        <begin position="21"/>
        <end position="268"/>
    </location>
</feature>
<dbReference type="Gene3D" id="3.20.20.150">
    <property type="entry name" value="Divalent-metal-dependent TIM barrel enzymes"/>
    <property type="match status" value="1"/>
</dbReference>
<dbReference type="Pfam" id="PF01261">
    <property type="entry name" value="AP_endonuc_2"/>
    <property type="match status" value="1"/>
</dbReference>
<sequence>MSVHIGICHWSLPIEGPYAIKLVSELGLQGIQLDIGSYERGFSLSYPVVQKAYVDMAKQYDVTITSLAVRELDHYGMTRENGTKEKDIAVEAVMTGIDIAESMGINKVMLPSFEDGEIKTEEDFNRVVECLQQACDKALNKNIMIATENLLSITENEELFKRVDRPNLTLYFDTQNYYLRKKYNVAEMADKLFPLICEVHVKDGKNNDLSGALLGEGDSNFFETINVFKQKDYYGWMMLENYYDQKPLSLTHSDPIDLLKKDISILKKTLDV</sequence>
<dbReference type="Proteomes" id="UP000823485">
    <property type="component" value="Unassembled WGS sequence"/>
</dbReference>
<keyword evidence="2" id="KW-0413">Isomerase</keyword>
<comment type="caution">
    <text evidence="2">The sequence shown here is derived from an EMBL/GenBank/DDBJ whole genome shotgun (WGS) entry which is preliminary data.</text>
</comment>
<keyword evidence="3" id="KW-1185">Reference proteome</keyword>
<evidence type="ECO:0000313" key="3">
    <source>
        <dbReference type="Proteomes" id="UP000823485"/>
    </source>
</evidence>
<dbReference type="InterPro" id="IPR050312">
    <property type="entry name" value="IolE/XylAMocC-like"/>
</dbReference>
<dbReference type="SUPFAM" id="SSF51658">
    <property type="entry name" value="Xylose isomerase-like"/>
    <property type="match status" value="1"/>
</dbReference>
<dbReference type="GO" id="GO:0016853">
    <property type="term" value="F:isomerase activity"/>
    <property type="evidence" value="ECO:0007669"/>
    <property type="project" value="UniProtKB-KW"/>
</dbReference>
<name>A0ABS2RA80_9BACI</name>
<protein>
    <submittedName>
        <fullName evidence="2">Sugar phosphate isomerase/epimerase</fullName>
    </submittedName>
</protein>
<organism evidence="2 3">
    <name type="scientific">Siminovitchia thermophila</name>
    <dbReference type="NCBI Taxonomy" id="1245522"/>
    <lineage>
        <taxon>Bacteria</taxon>
        <taxon>Bacillati</taxon>
        <taxon>Bacillota</taxon>
        <taxon>Bacilli</taxon>
        <taxon>Bacillales</taxon>
        <taxon>Bacillaceae</taxon>
        <taxon>Siminovitchia</taxon>
    </lineage>
</organism>
<reference evidence="2 3" key="1">
    <citation type="submission" date="2021-01" db="EMBL/GenBank/DDBJ databases">
        <title>Genomic Encyclopedia of Type Strains, Phase IV (KMG-IV): sequencing the most valuable type-strain genomes for metagenomic binning, comparative biology and taxonomic classification.</title>
        <authorList>
            <person name="Goeker M."/>
        </authorList>
    </citation>
    <scope>NUCLEOTIDE SEQUENCE [LARGE SCALE GENOMIC DNA]</scope>
    <source>
        <strain evidence="2 3">DSM 105453</strain>
    </source>
</reference>
<dbReference type="InterPro" id="IPR036237">
    <property type="entry name" value="Xyl_isomerase-like_sf"/>
</dbReference>
<evidence type="ECO:0000259" key="1">
    <source>
        <dbReference type="Pfam" id="PF01261"/>
    </source>
</evidence>
<evidence type="ECO:0000313" key="2">
    <source>
        <dbReference type="EMBL" id="MBM7716104.1"/>
    </source>
</evidence>
<dbReference type="RefSeq" id="WP_077111970.1">
    <property type="nucleotide sequence ID" value="NZ_JAFBFH010000022.1"/>
</dbReference>
<gene>
    <name evidence="2" type="ORF">JOC94_003115</name>
</gene>
<dbReference type="EMBL" id="JAFBFH010000022">
    <property type="protein sequence ID" value="MBM7716104.1"/>
    <property type="molecule type" value="Genomic_DNA"/>
</dbReference>
<dbReference type="PANTHER" id="PTHR12110">
    <property type="entry name" value="HYDROXYPYRUVATE ISOMERASE"/>
    <property type="match status" value="1"/>
</dbReference>